<feature type="region of interest" description="Disordered" evidence="1">
    <location>
        <begin position="300"/>
        <end position="320"/>
    </location>
</feature>
<keyword evidence="2" id="KW-0732">Signal</keyword>
<protein>
    <submittedName>
        <fullName evidence="4">S-layer homology domain-containing protein</fullName>
    </submittedName>
</protein>
<evidence type="ECO:0000259" key="3">
    <source>
        <dbReference type="PROSITE" id="PS51272"/>
    </source>
</evidence>
<evidence type="ECO:0000256" key="2">
    <source>
        <dbReference type="SAM" id="SignalP"/>
    </source>
</evidence>
<proteinExistence type="predicted"/>
<evidence type="ECO:0000256" key="1">
    <source>
        <dbReference type="SAM" id="MobiDB-lite"/>
    </source>
</evidence>
<name>A0ABV8KCV2_9BACL</name>
<feature type="chain" id="PRO_5045613235" evidence="2">
    <location>
        <begin position="24"/>
        <end position="320"/>
    </location>
</feature>
<keyword evidence="5" id="KW-1185">Reference proteome</keyword>
<dbReference type="InterPro" id="IPR001119">
    <property type="entry name" value="SLH_dom"/>
</dbReference>
<evidence type="ECO:0000313" key="5">
    <source>
        <dbReference type="Proteomes" id="UP001595715"/>
    </source>
</evidence>
<dbReference type="PROSITE" id="PS51272">
    <property type="entry name" value="SLH"/>
    <property type="match status" value="2"/>
</dbReference>
<dbReference type="Pfam" id="PF00395">
    <property type="entry name" value="SLH"/>
    <property type="match status" value="2"/>
</dbReference>
<comment type="caution">
    <text evidence="4">The sequence shown here is derived from an EMBL/GenBank/DDBJ whole genome shotgun (WGS) entry which is preliminary data.</text>
</comment>
<feature type="compositionally biased region" description="Low complexity" evidence="1">
    <location>
        <begin position="302"/>
        <end position="320"/>
    </location>
</feature>
<feature type="domain" description="SLH" evidence="3">
    <location>
        <begin position="149"/>
        <end position="212"/>
    </location>
</feature>
<feature type="domain" description="SLH" evidence="3">
    <location>
        <begin position="19"/>
        <end position="82"/>
    </location>
</feature>
<feature type="signal peptide" evidence="2">
    <location>
        <begin position="1"/>
        <end position="23"/>
    </location>
</feature>
<dbReference type="EMBL" id="JBHSAM010000036">
    <property type="protein sequence ID" value="MFC4103876.1"/>
    <property type="molecule type" value="Genomic_DNA"/>
</dbReference>
<sequence length="320" mass="34598">MKKTLMTVSLALLAFASATSAFAFSDTKQDPNSAKIAQLQQQGIVSGNKDGKFLPKESLTFAAGLTLIAKGLKLDYGDKVFVKAPQASDYFDSVANNAWYANAFVLAGINDLGIPRDVNPSATMTREQFAHYLFRAMIAKQDLAFIEIYKLIGDEEQITAGYKGSIQNLLIAGIVKLDAKQNFYPNQPVTRSDAAAWTHDAIAYLKKHGEHGPKEEETPPSPLHDLALSTKAVNERVNEVTLTAQVPHPGYGMRIASITFEGKRAIIRVEPVLPEKGKMYPQVISDVHVTTYVDAAYKPEVAGGSSSASSSAASSDLTTQ</sequence>
<organism evidence="4 5">
    <name type="scientific">Paenibacillus xanthanilyticus</name>
    <dbReference type="NCBI Taxonomy" id="1783531"/>
    <lineage>
        <taxon>Bacteria</taxon>
        <taxon>Bacillati</taxon>
        <taxon>Bacillota</taxon>
        <taxon>Bacilli</taxon>
        <taxon>Bacillales</taxon>
        <taxon>Paenibacillaceae</taxon>
        <taxon>Paenibacillus</taxon>
    </lineage>
</organism>
<gene>
    <name evidence="4" type="ORF">ACFOZ8_30075</name>
</gene>
<reference evidence="5" key="1">
    <citation type="journal article" date="2019" name="Int. J. Syst. Evol. Microbiol.">
        <title>The Global Catalogue of Microorganisms (GCM) 10K type strain sequencing project: providing services to taxonomists for standard genome sequencing and annotation.</title>
        <authorList>
            <consortium name="The Broad Institute Genomics Platform"/>
            <consortium name="The Broad Institute Genome Sequencing Center for Infectious Disease"/>
            <person name="Wu L."/>
            <person name="Ma J."/>
        </authorList>
    </citation>
    <scope>NUCLEOTIDE SEQUENCE [LARGE SCALE GENOMIC DNA]</scope>
    <source>
        <strain evidence="5">IBRC-M 10987</strain>
    </source>
</reference>
<dbReference type="RefSeq" id="WP_377722435.1">
    <property type="nucleotide sequence ID" value="NZ_JBHSAM010000036.1"/>
</dbReference>
<evidence type="ECO:0000313" key="4">
    <source>
        <dbReference type="EMBL" id="MFC4103876.1"/>
    </source>
</evidence>
<dbReference type="Proteomes" id="UP001595715">
    <property type="component" value="Unassembled WGS sequence"/>
</dbReference>
<accession>A0ABV8KCV2</accession>